<proteinExistence type="predicted"/>
<dbReference type="EMBL" id="JYJG01000247">
    <property type="protein sequence ID" value="KJK44427.1"/>
    <property type="molecule type" value="Genomic_DNA"/>
</dbReference>
<name>A0A0F0GR50_LENAE</name>
<feature type="compositionally biased region" description="Basic and acidic residues" evidence="1">
    <location>
        <begin position="70"/>
        <end position="83"/>
    </location>
</feature>
<evidence type="ECO:0000256" key="1">
    <source>
        <dbReference type="SAM" id="MobiDB-lite"/>
    </source>
</evidence>
<keyword evidence="2" id="KW-1133">Transmembrane helix</keyword>
<evidence type="ECO:0000256" key="2">
    <source>
        <dbReference type="SAM" id="Phobius"/>
    </source>
</evidence>
<dbReference type="RefSeq" id="WP_045314926.1">
    <property type="nucleotide sequence ID" value="NZ_JYJG01000247.1"/>
</dbReference>
<feature type="compositionally biased region" description="Polar residues" evidence="1">
    <location>
        <begin position="86"/>
        <end position="100"/>
    </location>
</feature>
<dbReference type="PATRIC" id="fig|68170.10.peg.7721"/>
<dbReference type="OrthoDB" id="9936355at2"/>
<gene>
    <name evidence="3" type="ORF">UK23_29440</name>
</gene>
<accession>A0A0F0GR50</accession>
<comment type="caution">
    <text evidence="3">The sequence shown here is derived from an EMBL/GenBank/DDBJ whole genome shotgun (WGS) entry which is preliminary data.</text>
</comment>
<organism evidence="3 4">
    <name type="scientific">Lentzea aerocolonigenes</name>
    <name type="common">Lechevalieria aerocolonigenes</name>
    <name type="synonym">Saccharothrix aerocolonigenes</name>
    <dbReference type="NCBI Taxonomy" id="68170"/>
    <lineage>
        <taxon>Bacteria</taxon>
        <taxon>Bacillati</taxon>
        <taxon>Actinomycetota</taxon>
        <taxon>Actinomycetes</taxon>
        <taxon>Pseudonocardiales</taxon>
        <taxon>Pseudonocardiaceae</taxon>
        <taxon>Lentzea</taxon>
    </lineage>
</organism>
<feature type="transmembrane region" description="Helical" evidence="2">
    <location>
        <begin position="6"/>
        <end position="28"/>
    </location>
</feature>
<dbReference type="Proteomes" id="UP000033393">
    <property type="component" value="Unassembled WGS sequence"/>
</dbReference>
<evidence type="ECO:0000313" key="4">
    <source>
        <dbReference type="Proteomes" id="UP000033393"/>
    </source>
</evidence>
<protein>
    <submittedName>
        <fullName evidence="3">Uncharacterized protein</fullName>
    </submittedName>
</protein>
<keyword evidence="2" id="KW-0472">Membrane</keyword>
<keyword evidence="2" id="KW-0812">Transmembrane</keyword>
<sequence>MNAGQLAVLTVIGGGAAIAVVAAVLTWLQGRLRRRREVQRYAQIAQQMAQDAWVWKQNLTSEKKLKPVVPVRDRPLTGPDRRVVWPSTSPASGGHITTSPRHARAS</sequence>
<dbReference type="AlphaFoldDB" id="A0A0F0GR50"/>
<dbReference type="STRING" id="68170.GCA_000974445_05857"/>
<evidence type="ECO:0000313" key="3">
    <source>
        <dbReference type="EMBL" id="KJK44427.1"/>
    </source>
</evidence>
<feature type="region of interest" description="Disordered" evidence="1">
    <location>
        <begin position="70"/>
        <end position="106"/>
    </location>
</feature>
<reference evidence="3 4" key="1">
    <citation type="submission" date="2015-02" db="EMBL/GenBank/DDBJ databases">
        <authorList>
            <person name="Ju K.-S."/>
            <person name="Doroghazi J.R."/>
            <person name="Metcalf W."/>
        </authorList>
    </citation>
    <scope>NUCLEOTIDE SEQUENCE [LARGE SCALE GENOMIC DNA]</scope>
    <source>
        <strain evidence="3 4">NRRL B-16140</strain>
    </source>
</reference>
<keyword evidence="4" id="KW-1185">Reference proteome</keyword>